<dbReference type="GO" id="GO:0036221">
    <property type="term" value="F:UTP diphosphatase activity"/>
    <property type="evidence" value="ECO:0007669"/>
    <property type="project" value="RHEA"/>
</dbReference>
<dbReference type="OrthoDB" id="9807767at2"/>
<dbReference type="GO" id="GO:0005737">
    <property type="term" value="C:cytoplasm"/>
    <property type="evidence" value="ECO:0007669"/>
    <property type="project" value="UniProtKB-SubCell"/>
</dbReference>
<gene>
    <name evidence="5" type="primary">maf</name>
    <name evidence="5" type="ordered locus">TREAZ_0616</name>
</gene>
<dbReference type="HOGENOM" id="CLU_040416_0_0_12"/>
<comment type="subcellular location">
    <subcellularLocation>
        <location evidence="4">Cytoplasm</location>
    </subcellularLocation>
</comment>
<evidence type="ECO:0000256" key="1">
    <source>
        <dbReference type="ARBA" id="ARBA00001968"/>
    </source>
</evidence>
<comment type="catalytic activity">
    <reaction evidence="4">
        <text>dTTP + H2O = dTMP + diphosphate + H(+)</text>
        <dbReference type="Rhea" id="RHEA:28534"/>
        <dbReference type="ChEBI" id="CHEBI:15377"/>
        <dbReference type="ChEBI" id="CHEBI:15378"/>
        <dbReference type="ChEBI" id="CHEBI:33019"/>
        <dbReference type="ChEBI" id="CHEBI:37568"/>
        <dbReference type="ChEBI" id="CHEBI:63528"/>
        <dbReference type="EC" id="3.6.1.9"/>
    </reaction>
</comment>
<keyword evidence="4" id="KW-0963">Cytoplasm</keyword>
<name>F5YBG9_LEAAZ</name>
<dbReference type="EMBL" id="CP001841">
    <property type="protein sequence ID" value="AEF81181.1"/>
    <property type="molecule type" value="Genomic_DNA"/>
</dbReference>
<feature type="site" description="Important for substrate specificity" evidence="4">
    <location>
        <position position="73"/>
    </location>
</feature>
<dbReference type="InParanoid" id="F5YBG9"/>
<dbReference type="AlphaFoldDB" id="F5YBG9"/>
<dbReference type="GO" id="GO:0036218">
    <property type="term" value="F:dTTP diphosphatase activity"/>
    <property type="evidence" value="ECO:0007669"/>
    <property type="project" value="RHEA"/>
</dbReference>
<dbReference type="SUPFAM" id="SSF52972">
    <property type="entry name" value="ITPase-like"/>
    <property type="match status" value="1"/>
</dbReference>
<dbReference type="Proteomes" id="UP000009222">
    <property type="component" value="Chromosome"/>
</dbReference>
<dbReference type="PIRSF" id="PIRSF006305">
    <property type="entry name" value="Maf"/>
    <property type="match status" value="1"/>
</dbReference>
<evidence type="ECO:0000313" key="5">
    <source>
        <dbReference type="EMBL" id="AEF81181.1"/>
    </source>
</evidence>
<evidence type="ECO:0000256" key="3">
    <source>
        <dbReference type="ARBA" id="ARBA00023080"/>
    </source>
</evidence>
<reference evidence="6" key="1">
    <citation type="submission" date="2009-12" db="EMBL/GenBank/DDBJ databases">
        <title>Complete sequence of Treponema azotonutricium strain ZAS-9.</title>
        <authorList>
            <person name="Tetu S.G."/>
            <person name="Matson E."/>
            <person name="Ren Q."/>
            <person name="Seshadri R."/>
            <person name="Elbourne L."/>
            <person name="Hassan K.A."/>
            <person name="Durkin A."/>
            <person name="Radune D."/>
            <person name="Mohamoud Y."/>
            <person name="Shay R."/>
            <person name="Jin S."/>
            <person name="Zhang X."/>
            <person name="Lucey K."/>
            <person name="Ballor N.R."/>
            <person name="Ottesen E."/>
            <person name="Rosenthal R."/>
            <person name="Allen A."/>
            <person name="Leadbetter J.R."/>
            <person name="Paulsen I.T."/>
        </authorList>
    </citation>
    <scope>NUCLEOTIDE SEQUENCE [LARGE SCALE GENOMIC DNA]</scope>
    <source>
        <strain evidence="6">ATCC BAA-888 / DSM 13862 / ZAS-9</strain>
    </source>
</reference>
<sequence>MEPIILASGSLRRQEYFRLLSLPFSIMPSPVEEHYDGNADPKSVAEDLAVRKVNKIVEILKGRIPPWIVGADTLVTVDGKVYGKPKDREAARSMLSVLQGRDHFVITAVALYKGKEKTIDCRSVSSTVTFAPLRDSEIEWYLNTGEWQGVAGSYKVQGLASCFISEIKGSYSSIVGLPMREFYVMLKENGYPYGD</sequence>
<dbReference type="NCBIfam" id="TIGR00172">
    <property type="entry name" value="maf"/>
    <property type="match status" value="1"/>
</dbReference>
<dbReference type="InterPro" id="IPR003697">
    <property type="entry name" value="Maf-like"/>
</dbReference>
<dbReference type="Gene3D" id="3.90.950.10">
    <property type="match status" value="1"/>
</dbReference>
<comment type="caution">
    <text evidence="4">Lacks conserved residue(s) required for the propagation of feature annotation.</text>
</comment>
<dbReference type="GO" id="GO:0009117">
    <property type="term" value="P:nucleotide metabolic process"/>
    <property type="evidence" value="ECO:0007669"/>
    <property type="project" value="UniProtKB-KW"/>
</dbReference>
<dbReference type="STRING" id="545695.TREAZ_0616"/>
<organism evidence="5 6">
    <name type="scientific">Leadbettera azotonutricia (strain ATCC BAA-888 / DSM 13862 / ZAS-9)</name>
    <name type="common">Treponema azotonutricium</name>
    <dbReference type="NCBI Taxonomy" id="545695"/>
    <lineage>
        <taxon>Bacteria</taxon>
        <taxon>Pseudomonadati</taxon>
        <taxon>Spirochaetota</taxon>
        <taxon>Spirochaetia</taxon>
        <taxon>Spirochaetales</taxon>
        <taxon>Breznakiellaceae</taxon>
        <taxon>Leadbettera</taxon>
    </lineage>
</organism>
<proteinExistence type="inferred from homology"/>
<dbReference type="FunCoup" id="F5YBG9">
    <property type="interactions" value="314"/>
</dbReference>
<dbReference type="PANTHER" id="PTHR43213:SF5">
    <property type="entry name" value="BIFUNCTIONAL DTTP_UTP PYROPHOSPHATASE_METHYLTRANSFERASE PROTEIN-RELATED"/>
    <property type="match status" value="1"/>
</dbReference>
<keyword evidence="6" id="KW-1185">Reference proteome</keyword>
<accession>F5YBG9</accession>
<comment type="cofactor">
    <cofactor evidence="1 4">
        <name>a divalent metal cation</name>
        <dbReference type="ChEBI" id="CHEBI:60240"/>
    </cofactor>
</comment>
<dbReference type="eggNOG" id="COG0424">
    <property type="taxonomic scope" value="Bacteria"/>
</dbReference>
<dbReference type="PANTHER" id="PTHR43213">
    <property type="entry name" value="BIFUNCTIONAL DTTP/UTP PYROPHOSPHATASE/METHYLTRANSFERASE PROTEIN-RELATED"/>
    <property type="match status" value="1"/>
</dbReference>
<comment type="similarity">
    <text evidence="4">Belongs to the Maf family. YhdE subfamily.</text>
</comment>
<dbReference type="RefSeq" id="WP_015711345.1">
    <property type="nucleotide sequence ID" value="NC_015577.1"/>
</dbReference>
<feature type="site" description="Important for substrate specificity" evidence="4">
    <location>
        <position position="12"/>
    </location>
</feature>
<evidence type="ECO:0000256" key="4">
    <source>
        <dbReference type="HAMAP-Rule" id="MF_00528"/>
    </source>
</evidence>
<feature type="site" description="Important for substrate specificity" evidence="4">
    <location>
        <position position="157"/>
    </location>
</feature>
<comment type="catalytic activity">
    <reaction evidence="4">
        <text>UTP + H2O = UMP + diphosphate + H(+)</text>
        <dbReference type="Rhea" id="RHEA:29395"/>
        <dbReference type="ChEBI" id="CHEBI:15377"/>
        <dbReference type="ChEBI" id="CHEBI:15378"/>
        <dbReference type="ChEBI" id="CHEBI:33019"/>
        <dbReference type="ChEBI" id="CHEBI:46398"/>
        <dbReference type="ChEBI" id="CHEBI:57865"/>
        <dbReference type="EC" id="3.6.1.9"/>
    </reaction>
</comment>
<evidence type="ECO:0000313" key="6">
    <source>
        <dbReference type="Proteomes" id="UP000009222"/>
    </source>
</evidence>
<reference evidence="5 6" key="2">
    <citation type="journal article" date="2011" name="ISME J.">
        <title>RNA-seq reveals cooperative metabolic interactions between two termite-gut spirochete species in co-culture.</title>
        <authorList>
            <person name="Rosenthal A.Z."/>
            <person name="Matson E.G."/>
            <person name="Eldar A."/>
            <person name="Leadbetter J.R."/>
        </authorList>
    </citation>
    <scope>NUCLEOTIDE SEQUENCE [LARGE SCALE GENOMIC DNA]</scope>
    <source>
        <strain evidence="6">ATCC BAA-888 / DSM 13862 / ZAS-9</strain>
    </source>
</reference>
<dbReference type="CDD" id="cd00555">
    <property type="entry name" value="Maf"/>
    <property type="match status" value="1"/>
</dbReference>
<dbReference type="KEGG" id="taz:TREAZ_0616"/>
<keyword evidence="3 4" id="KW-0546">Nucleotide metabolism</keyword>
<keyword evidence="2 4" id="KW-0378">Hydrolase</keyword>
<protein>
    <recommendedName>
        <fullName evidence="4">dTTP/UTP pyrophosphatase</fullName>
        <shortName evidence="4">dTTPase/UTPase</shortName>
        <ecNumber evidence="4">3.6.1.9</ecNumber>
    </recommendedName>
    <alternativeName>
        <fullName evidence="4">Nucleoside triphosphate pyrophosphatase</fullName>
    </alternativeName>
    <alternativeName>
        <fullName evidence="4">Nucleotide pyrophosphatase</fullName>
        <shortName evidence="4">Nucleotide PPase</shortName>
    </alternativeName>
</protein>
<feature type="active site" description="Proton acceptor" evidence="4">
    <location>
        <position position="72"/>
    </location>
</feature>
<evidence type="ECO:0000256" key="2">
    <source>
        <dbReference type="ARBA" id="ARBA00022801"/>
    </source>
</evidence>
<dbReference type="HAMAP" id="MF_00528">
    <property type="entry name" value="Maf"/>
    <property type="match status" value="1"/>
</dbReference>
<dbReference type="Pfam" id="PF02545">
    <property type="entry name" value="Maf"/>
    <property type="match status" value="1"/>
</dbReference>
<dbReference type="InterPro" id="IPR029001">
    <property type="entry name" value="ITPase-like_fam"/>
</dbReference>
<comment type="function">
    <text evidence="4">Nucleoside triphosphate pyrophosphatase that hydrolyzes dTTP and UTP. May have a dual role in cell division arrest and in preventing the incorporation of modified nucleotides into cellular nucleic acids.</text>
</comment>
<dbReference type="EC" id="3.6.1.9" evidence="4"/>